<dbReference type="SUPFAM" id="SSF53383">
    <property type="entry name" value="PLP-dependent transferases"/>
    <property type="match status" value="1"/>
</dbReference>
<dbReference type="InterPro" id="IPR015421">
    <property type="entry name" value="PyrdxlP-dep_Trfase_major"/>
</dbReference>
<dbReference type="InterPro" id="IPR015424">
    <property type="entry name" value="PyrdxlP-dep_Trfase"/>
</dbReference>
<dbReference type="GeneID" id="98061794"/>
<dbReference type="AlphaFoldDB" id="A0A2K9P162"/>
<dbReference type="OrthoDB" id="9764766at2"/>
<name>A0A2K9P162_9FIRM</name>
<dbReference type="EMBL" id="CP020991">
    <property type="protein sequence ID" value="AUO18549.1"/>
    <property type="molecule type" value="Genomic_DNA"/>
</dbReference>
<dbReference type="Gene3D" id="3.90.1150.60">
    <property type="entry name" value="Methioning gamme-lyase, C-terminal domain"/>
    <property type="match status" value="1"/>
</dbReference>
<dbReference type="InterPro" id="IPR009651">
    <property type="entry name" value="Met_g_lyase_put"/>
</dbReference>
<sequence length="427" mass="46764">MQNNSFEYLKEEFGLKDSTIELYKKVNEKVKERFAEIEETAGYNQAKVLKAFQNNRISYAHFGETTGYGYDDMGRDALDKVYAEILGAKDAMVRHNIVSGTQAISACLFGVLRPEDVLASVVGAPYDTMEEVIGIREGDYDDMGSLKDYGVSYRQVDLTDQNKIDYDSIIELLKSEKIKAVLIQRSRGYDWRDSLTVEEIGNIIKTVKHVSPETICIVDNCYGIFVETKEPTEFGADLIVGSLIKNAGGSLALSGGYIAGTAECVRKVGYRLTAPGLGKHVGASLGMNRNMFQGLFMAPHIVSESIKTAVLCAAMFKELGFEVCPEVNSARSDIIQAVKLKTPDNVIKFCQAIQKGSPIDSFVTPEPWDMPGYENPVIMAAGAFVQGASIELSADAPICEPYIAYMQGGVIYDSAKIGVLKAADEFV</sequence>
<dbReference type="RefSeq" id="WP_102364843.1">
    <property type="nucleotide sequence ID" value="NZ_CP020991.1"/>
</dbReference>
<proteinExistence type="predicted"/>
<dbReference type="Pfam" id="PF06838">
    <property type="entry name" value="Met_gamma_lyase"/>
    <property type="match status" value="1"/>
</dbReference>
<dbReference type="Gene3D" id="3.40.640.10">
    <property type="entry name" value="Type I PLP-dependent aspartate aminotransferase-like (Major domain)"/>
    <property type="match status" value="1"/>
</dbReference>
<organism evidence="1 2">
    <name type="scientific">Monoglobus pectinilyticus</name>
    <dbReference type="NCBI Taxonomy" id="1981510"/>
    <lineage>
        <taxon>Bacteria</taxon>
        <taxon>Bacillati</taxon>
        <taxon>Bacillota</taxon>
        <taxon>Clostridia</taxon>
        <taxon>Monoglobales</taxon>
        <taxon>Monoglobaceae</taxon>
        <taxon>Monoglobus</taxon>
    </lineage>
</organism>
<reference evidence="1 2" key="1">
    <citation type="submission" date="2017-04" db="EMBL/GenBank/DDBJ databases">
        <title>Monoglobus pectinilyticus 14 draft genome.</title>
        <authorList>
            <person name="Kim C."/>
            <person name="Rosendale D.I."/>
            <person name="Kelly W.J."/>
            <person name="Tannock G.W."/>
            <person name="Patchett M.L."/>
            <person name="Jordens J.Z."/>
        </authorList>
    </citation>
    <scope>NUCLEOTIDE SEQUENCE [LARGE SCALE GENOMIC DNA]</scope>
    <source>
        <strain evidence="1 2">14</strain>
    </source>
</reference>
<evidence type="ECO:0000313" key="2">
    <source>
        <dbReference type="Proteomes" id="UP000235589"/>
    </source>
</evidence>
<protein>
    <submittedName>
        <fullName evidence="1">Aluminum resistance family protein</fullName>
    </submittedName>
</protein>
<dbReference type="PANTHER" id="PTHR46658">
    <property type="entry name" value="CYS OR MET METABOLISM PYRIDOXAL-PHOSPHATE-DEPENDENT ENZYME"/>
    <property type="match status" value="1"/>
</dbReference>
<dbReference type="KEGG" id="mpec:B9O19_00365"/>
<accession>A0A2K9P162</accession>
<gene>
    <name evidence="1" type="ORF">B9O19_00365</name>
</gene>
<evidence type="ECO:0000313" key="1">
    <source>
        <dbReference type="EMBL" id="AUO18549.1"/>
    </source>
</evidence>
<keyword evidence="2" id="KW-1185">Reference proteome</keyword>
<dbReference type="Proteomes" id="UP000235589">
    <property type="component" value="Chromosome"/>
</dbReference>
<dbReference type="PANTHER" id="PTHR46658:SF1">
    <property type="entry name" value="CYS OR MET METABOLISM PYRIDOXAL-PHOSPHATE-DEPENDENT ENZYME"/>
    <property type="match status" value="1"/>
</dbReference>